<protein>
    <submittedName>
        <fullName evidence="1">Uncharacterized protein</fullName>
    </submittedName>
</protein>
<name>A0ACC2Z4B6_9PEZI</name>
<evidence type="ECO:0000313" key="2">
    <source>
        <dbReference type="Proteomes" id="UP001172680"/>
    </source>
</evidence>
<organism evidence="1 2">
    <name type="scientific">Coniosporium tulheliwenetii</name>
    <dbReference type="NCBI Taxonomy" id="3383036"/>
    <lineage>
        <taxon>Eukaryota</taxon>
        <taxon>Fungi</taxon>
        <taxon>Dikarya</taxon>
        <taxon>Ascomycota</taxon>
        <taxon>Pezizomycotina</taxon>
        <taxon>Dothideomycetes</taxon>
        <taxon>Dothideomycetes incertae sedis</taxon>
        <taxon>Coniosporium</taxon>
    </lineage>
</organism>
<proteinExistence type="predicted"/>
<dbReference type="Proteomes" id="UP001172680">
    <property type="component" value="Unassembled WGS sequence"/>
</dbReference>
<gene>
    <name evidence="1" type="ORF">H2199_004887</name>
</gene>
<accession>A0ACC2Z4B6</accession>
<dbReference type="EMBL" id="JAPDRP010000013">
    <property type="protein sequence ID" value="KAJ9642506.1"/>
    <property type="molecule type" value="Genomic_DNA"/>
</dbReference>
<sequence>MNSLNELGLCTTFDPIFGFDDLVNSEECASPALDEAHNANPVDGGHGDDVPQDHETASPIDGGLLGADFDLNAYQNIDGNDVGAWGTYISPELLQPGTYSPAGSPLPDPTEDENYASFAPAAEQFNPALDDGTIDPADIHESVEYDDNKDDDDDEDKGEGEEVDEVDASSPPPSDDEYASDEEEELAPPPSPTASPSPAATAASEPEEEPKGCCGFCDAPDTETMVACENGPPHHAEELWYHFSCVGETAESLAAIDDWICPQCVAGESESSSKEDLPSSPAAPAASTKVKKKVKDAPKRRAWSKDEDRWCMLELPRIDAELKRAGNHRIDDLWKKVSECLTKKYGMTRVPNAVRNQWIRRLRFVSGHDERRAANPGRMRTSLLSNKKRKASGGSDDATTSTTNLSAPATKKRKTASTPARPATSSSAPTSSASKPTSSAPTSAARISSANTSFADDAPPASPAASSEREKSSSPQSRPTLGGKNLFGTRPPVSGKTPPSSTVSGKYLPGTRPTVSGKRPPGTSAVSGKGSPGTSRKAPVSSGATQQASPIQQAPITQQARSNPFNSRKRRAASISDDDDDDDDDDDEDSDISDAYNEFITQQPPKKVGNTQPAKKKQRRSSTTKISTLKRHDPHDDSHYDAEATEIDLRASGIMKYTPFDPSYTYDVPPPASTGSGGAGAGPITGSITGTTGAGLTGARSARKPGAGLGRLAESILGGTGAGTIGAGHTGVSASAAADTTTAAPGESDEDFAKRLDAESNSSGAPGASRASRRAGGRK</sequence>
<evidence type="ECO:0000313" key="1">
    <source>
        <dbReference type="EMBL" id="KAJ9642506.1"/>
    </source>
</evidence>
<keyword evidence="2" id="KW-1185">Reference proteome</keyword>
<reference evidence="1" key="1">
    <citation type="submission" date="2022-10" db="EMBL/GenBank/DDBJ databases">
        <title>Culturing micro-colonial fungi from biological soil crusts in the Mojave desert and describing Neophaeococcomyces mojavensis, and introducing the new genera and species Taxawa tesnikishii.</title>
        <authorList>
            <person name="Kurbessoian T."/>
            <person name="Stajich J.E."/>
        </authorList>
    </citation>
    <scope>NUCLEOTIDE SEQUENCE</scope>
    <source>
        <strain evidence="1">JES_115</strain>
    </source>
</reference>
<comment type="caution">
    <text evidence="1">The sequence shown here is derived from an EMBL/GenBank/DDBJ whole genome shotgun (WGS) entry which is preliminary data.</text>
</comment>